<dbReference type="EMBL" id="CAAALY010273980">
    <property type="protein sequence ID" value="VEL42353.1"/>
    <property type="molecule type" value="Genomic_DNA"/>
</dbReference>
<feature type="region of interest" description="Disordered" evidence="1">
    <location>
        <begin position="39"/>
        <end position="58"/>
    </location>
</feature>
<dbReference type="AlphaFoldDB" id="A0A3S5CRJ6"/>
<evidence type="ECO:0000256" key="1">
    <source>
        <dbReference type="SAM" id="MobiDB-lite"/>
    </source>
</evidence>
<evidence type="ECO:0000313" key="2">
    <source>
        <dbReference type="EMBL" id="VEL42353.1"/>
    </source>
</evidence>
<proteinExistence type="predicted"/>
<reference evidence="2" key="1">
    <citation type="submission" date="2018-11" db="EMBL/GenBank/DDBJ databases">
        <authorList>
            <consortium name="Pathogen Informatics"/>
        </authorList>
    </citation>
    <scope>NUCLEOTIDE SEQUENCE</scope>
</reference>
<protein>
    <submittedName>
        <fullName evidence="2">Uncharacterized protein</fullName>
    </submittedName>
</protein>
<keyword evidence="3" id="KW-1185">Reference proteome</keyword>
<dbReference type="OrthoDB" id="630188at2759"/>
<organism evidence="2 3">
    <name type="scientific">Protopolystoma xenopodis</name>
    <dbReference type="NCBI Taxonomy" id="117903"/>
    <lineage>
        <taxon>Eukaryota</taxon>
        <taxon>Metazoa</taxon>
        <taxon>Spiralia</taxon>
        <taxon>Lophotrochozoa</taxon>
        <taxon>Platyhelminthes</taxon>
        <taxon>Monogenea</taxon>
        <taxon>Polyopisthocotylea</taxon>
        <taxon>Polystomatidea</taxon>
        <taxon>Polystomatidae</taxon>
        <taxon>Protopolystoma</taxon>
    </lineage>
</organism>
<sequence length="58" mass="6626">MWRRGILFSNAAVQLTSDFPFHRPTELLCPEQVALRSDHMPTDRKGEPAFHPFSPTTS</sequence>
<dbReference type="Proteomes" id="UP000784294">
    <property type="component" value="Unassembled WGS sequence"/>
</dbReference>
<name>A0A3S5CRJ6_9PLAT</name>
<gene>
    <name evidence="2" type="ORF">PXEA_LOCUS35793</name>
</gene>
<accession>A0A3S5CRJ6</accession>
<evidence type="ECO:0000313" key="3">
    <source>
        <dbReference type="Proteomes" id="UP000784294"/>
    </source>
</evidence>
<comment type="caution">
    <text evidence="2">The sequence shown here is derived from an EMBL/GenBank/DDBJ whole genome shotgun (WGS) entry which is preliminary data.</text>
</comment>
<feature type="compositionally biased region" description="Basic and acidic residues" evidence="1">
    <location>
        <begin position="39"/>
        <end position="48"/>
    </location>
</feature>